<reference evidence="1" key="1">
    <citation type="submission" date="2022-12" db="EMBL/GenBank/DDBJ databases">
        <title>Whole genome sequence of Mycolicibacterium iranicum strain SBH312.</title>
        <authorList>
            <person name="Jani J."/>
            <person name="Arifin Mustapha Z."/>
            <person name="Ahmed K."/>
            <person name="Kai Ling C."/>
        </authorList>
    </citation>
    <scope>NUCLEOTIDE SEQUENCE</scope>
    <source>
        <strain evidence="1">SBH312</strain>
    </source>
</reference>
<keyword evidence="2" id="KW-1185">Reference proteome</keyword>
<accession>A0ABT4HRB9</accession>
<dbReference type="EMBL" id="JAPQYE010000067">
    <property type="protein sequence ID" value="MCZ0732585.1"/>
    <property type="molecule type" value="Genomic_DNA"/>
</dbReference>
<name>A0ABT4HRB9_MYCIR</name>
<sequence>LEELQPNMDYGSLEGLAYRLARLFWCEILQINPGQANLAISAEVVTAWRERLALTLDGRPRREVHSTLFAVRGMYRDLAEWSHDDPARWGVWVAPCPVPRALSRAAAKEKRRQKATMQDRTRMLTPLLPAILATAAVHKDRTALLLQRALACAHDQEFVVDGSTFLRHC</sequence>
<feature type="non-terminal residue" evidence="1">
    <location>
        <position position="1"/>
    </location>
</feature>
<protein>
    <submittedName>
        <fullName evidence="1">Site-specific integrase</fullName>
    </submittedName>
</protein>
<gene>
    <name evidence="1" type="ORF">OY187_31555</name>
</gene>
<comment type="caution">
    <text evidence="1">The sequence shown here is derived from an EMBL/GenBank/DDBJ whole genome shotgun (WGS) entry which is preliminary data.</text>
</comment>
<evidence type="ECO:0000313" key="2">
    <source>
        <dbReference type="Proteomes" id="UP001084650"/>
    </source>
</evidence>
<proteinExistence type="predicted"/>
<dbReference type="Proteomes" id="UP001084650">
    <property type="component" value="Unassembled WGS sequence"/>
</dbReference>
<organism evidence="1 2">
    <name type="scientific">Mycolicibacterium iranicum</name>
    <name type="common">Mycobacterium iranicum</name>
    <dbReference type="NCBI Taxonomy" id="912594"/>
    <lineage>
        <taxon>Bacteria</taxon>
        <taxon>Bacillati</taxon>
        <taxon>Actinomycetota</taxon>
        <taxon>Actinomycetes</taxon>
        <taxon>Mycobacteriales</taxon>
        <taxon>Mycobacteriaceae</taxon>
        <taxon>Mycolicibacterium</taxon>
    </lineage>
</organism>
<feature type="non-terminal residue" evidence="1">
    <location>
        <position position="169"/>
    </location>
</feature>
<evidence type="ECO:0000313" key="1">
    <source>
        <dbReference type="EMBL" id="MCZ0732585.1"/>
    </source>
</evidence>